<sequence length="192" mass="20941">MGFSRADLESFRDRTVPDLLPDPLRLLFVGINPGLWTAATGAHFARPGNRFYPALHRAGITETLVDAADGYDPADLAQLTERGIGISNVCPRATARADELTRDELHEGAERLDRLIRERRPAVVAVLGITAYRSAFDRPKATTGRQESPWPGTELFVAPNPSGLNAHSSLDDLVRTYREIARAAGIVSTPRG</sequence>
<keyword evidence="3" id="KW-0234">DNA repair</keyword>
<dbReference type="InterPro" id="IPR005122">
    <property type="entry name" value="Uracil-DNA_glycosylase-like"/>
</dbReference>
<dbReference type="Proteomes" id="UP000315730">
    <property type="component" value="Unassembled WGS sequence"/>
</dbReference>
<dbReference type="STRING" id="1272.GCA_900014985_01247"/>
<evidence type="ECO:0000259" key="4">
    <source>
        <dbReference type="SMART" id="SM00986"/>
    </source>
</evidence>
<name>A0A4Y4DAZ3_KOCVA</name>
<evidence type="ECO:0000256" key="2">
    <source>
        <dbReference type="ARBA" id="ARBA00022801"/>
    </source>
</evidence>
<evidence type="ECO:0000256" key="3">
    <source>
        <dbReference type="ARBA" id="ARBA00023204"/>
    </source>
</evidence>
<dbReference type="GO" id="GO:0006285">
    <property type="term" value="P:base-excision repair, AP site formation"/>
    <property type="evidence" value="ECO:0007669"/>
    <property type="project" value="InterPro"/>
</dbReference>
<protein>
    <submittedName>
        <fullName evidence="5">Mismatch-specific DNA-glycosylase</fullName>
    </submittedName>
</protein>
<feature type="domain" description="Uracil-DNA glycosylase-like" evidence="4">
    <location>
        <begin position="17"/>
        <end position="174"/>
    </location>
</feature>
<dbReference type="CDD" id="cd10028">
    <property type="entry name" value="UDG-F2_TDG_MUG"/>
    <property type="match status" value="1"/>
</dbReference>
<evidence type="ECO:0000313" key="6">
    <source>
        <dbReference type="Proteomes" id="UP000315730"/>
    </source>
</evidence>
<dbReference type="InterPro" id="IPR015637">
    <property type="entry name" value="MUG/TDG"/>
</dbReference>
<keyword evidence="1" id="KW-0227">DNA damage</keyword>
<gene>
    <name evidence="5" type="ORF">KVA01_20750</name>
</gene>
<dbReference type="Pfam" id="PF03167">
    <property type="entry name" value="UDG"/>
    <property type="match status" value="1"/>
</dbReference>
<comment type="caution">
    <text evidence="5">The sequence shown here is derived from an EMBL/GenBank/DDBJ whole genome shotgun (WGS) entry which is preliminary data.</text>
</comment>
<dbReference type="AlphaFoldDB" id="A0A4Y4DAZ3"/>
<dbReference type="SMART" id="SM00987">
    <property type="entry name" value="UreE_C"/>
    <property type="match status" value="1"/>
</dbReference>
<dbReference type="GO" id="GO:0004844">
    <property type="term" value="F:uracil DNA N-glycosylase activity"/>
    <property type="evidence" value="ECO:0007669"/>
    <property type="project" value="TreeGrafter"/>
</dbReference>
<dbReference type="EMBL" id="BJNW01000019">
    <property type="protein sequence ID" value="GEC99920.1"/>
    <property type="molecule type" value="Genomic_DNA"/>
</dbReference>
<evidence type="ECO:0000313" key="5">
    <source>
        <dbReference type="EMBL" id="GEC99920.1"/>
    </source>
</evidence>
<evidence type="ECO:0000256" key="1">
    <source>
        <dbReference type="ARBA" id="ARBA00022763"/>
    </source>
</evidence>
<dbReference type="OrthoDB" id="9799921at2"/>
<proteinExistence type="predicted"/>
<reference evidence="5 6" key="1">
    <citation type="submission" date="2019-06" db="EMBL/GenBank/DDBJ databases">
        <title>Whole genome shotgun sequence of Kocuria varians NBRC 15358.</title>
        <authorList>
            <person name="Hosoyama A."/>
            <person name="Uohara A."/>
            <person name="Ohji S."/>
            <person name="Ichikawa N."/>
        </authorList>
    </citation>
    <scope>NUCLEOTIDE SEQUENCE [LARGE SCALE GENOMIC DNA]</scope>
    <source>
        <strain evidence="5 6">NBRC 15358</strain>
    </source>
</reference>
<dbReference type="PANTHER" id="PTHR12159:SF9">
    <property type="entry name" value="G_T MISMATCH-SPECIFIC THYMINE DNA GLYCOSYLASE"/>
    <property type="match status" value="1"/>
</dbReference>
<keyword evidence="2" id="KW-0378">Hydrolase</keyword>
<keyword evidence="6" id="KW-1185">Reference proteome</keyword>
<organism evidence="5 6">
    <name type="scientific">Kocuria varians</name>
    <name type="common">Micrococcus varians</name>
    <dbReference type="NCBI Taxonomy" id="1272"/>
    <lineage>
        <taxon>Bacteria</taxon>
        <taxon>Bacillati</taxon>
        <taxon>Actinomycetota</taxon>
        <taxon>Actinomycetes</taxon>
        <taxon>Micrococcales</taxon>
        <taxon>Micrococcaceae</taxon>
        <taxon>Kocuria</taxon>
    </lineage>
</organism>
<dbReference type="GO" id="GO:0008263">
    <property type="term" value="F:pyrimidine-specific mismatch base pair DNA N-glycosylase activity"/>
    <property type="evidence" value="ECO:0007669"/>
    <property type="project" value="TreeGrafter"/>
</dbReference>
<dbReference type="SUPFAM" id="SSF52141">
    <property type="entry name" value="Uracil-DNA glycosylase-like"/>
    <property type="match status" value="1"/>
</dbReference>
<dbReference type="RefSeq" id="WP_141270142.1">
    <property type="nucleotide sequence ID" value="NZ_BJNW01000019.1"/>
</dbReference>
<dbReference type="PANTHER" id="PTHR12159">
    <property type="entry name" value="G/T AND G/U MISMATCH-SPECIFIC DNA GLYCOSYLASE"/>
    <property type="match status" value="1"/>
</dbReference>
<dbReference type="InterPro" id="IPR036895">
    <property type="entry name" value="Uracil-DNA_glycosylase-like_sf"/>
</dbReference>
<dbReference type="Gene3D" id="3.40.470.10">
    <property type="entry name" value="Uracil-DNA glycosylase-like domain"/>
    <property type="match status" value="1"/>
</dbReference>
<dbReference type="SMART" id="SM00986">
    <property type="entry name" value="UDG"/>
    <property type="match status" value="1"/>
</dbReference>
<accession>A0A4Y4DAZ3</accession>